<dbReference type="PANTHER" id="PTHR10672:SF39">
    <property type="entry name" value="CLASS II ALDOLASE_ADDUCIN N-TERMINAL DOMAIN-CONTAINING PROTEIN"/>
    <property type="match status" value="1"/>
</dbReference>
<dbReference type="Gene3D" id="3.40.225.10">
    <property type="entry name" value="Class II aldolase/adducin N-terminal domain"/>
    <property type="match status" value="1"/>
</dbReference>
<dbReference type="GO" id="GO:0005856">
    <property type="term" value="C:cytoskeleton"/>
    <property type="evidence" value="ECO:0007669"/>
    <property type="project" value="TreeGrafter"/>
</dbReference>
<dbReference type="GO" id="GO:0051015">
    <property type="term" value="F:actin filament binding"/>
    <property type="evidence" value="ECO:0007669"/>
    <property type="project" value="TreeGrafter"/>
</dbReference>
<dbReference type="InterPro" id="IPR036409">
    <property type="entry name" value="Aldolase_II/adducin_N_sf"/>
</dbReference>
<protein>
    <submittedName>
        <fullName evidence="2">Decarboxylase NovR</fullName>
        <ecNumber evidence="2">4.1.-.-</ecNumber>
    </submittedName>
</protein>
<reference evidence="2" key="1">
    <citation type="submission" date="2016-10" db="EMBL/GenBank/DDBJ databases">
        <title>Sequence of Gallionella enrichment culture.</title>
        <authorList>
            <person name="Poehlein A."/>
            <person name="Muehling M."/>
            <person name="Daniel R."/>
        </authorList>
    </citation>
    <scope>NUCLEOTIDE SEQUENCE</scope>
</reference>
<dbReference type="SMART" id="SM01007">
    <property type="entry name" value="Aldolase_II"/>
    <property type="match status" value="1"/>
</dbReference>
<dbReference type="GO" id="GO:0016829">
    <property type="term" value="F:lyase activity"/>
    <property type="evidence" value="ECO:0007669"/>
    <property type="project" value="UniProtKB-KW"/>
</dbReference>
<feature type="domain" description="Class II aldolase/adducin N-terminal" evidence="1">
    <location>
        <begin position="5"/>
        <end position="189"/>
    </location>
</feature>
<dbReference type="InterPro" id="IPR051017">
    <property type="entry name" value="Aldolase-II_Adducin_sf"/>
</dbReference>
<sequence>MSVFQDLVIAYRILAEYGIIDAYGHISIRSPTNPQRFWMARSVAPELVTEADLMEFDMNSEPVDAAGPSPVNERFIHGEVYKLRPEVMAVVHNHSPSVIPFSCTNTSLQPIFHMSAFIGLGVPNWEIREARAGTDMLVRDCYLGESLARKLGHHPAALMRGHGAVVVGENLAVAIGRSVYLEQNARMQFQAEILAGADGTITFMDESEVAANVVWQEYGRFWNLVRSKMLKKLDAEKSA</sequence>
<evidence type="ECO:0000313" key="2">
    <source>
        <dbReference type="EMBL" id="OIQ94721.1"/>
    </source>
</evidence>
<dbReference type="EMBL" id="MLJW01000180">
    <property type="protein sequence ID" value="OIQ94721.1"/>
    <property type="molecule type" value="Genomic_DNA"/>
</dbReference>
<comment type="caution">
    <text evidence="2">The sequence shown here is derived from an EMBL/GenBank/DDBJ whole genome shotgun (WGS) entry which is preliminary data.</text>
</comment>
<dbReference type="SUPFAM" id="SSF53639">
    <property type="entry name" value="AraD/HMP-PK domain-like"/>
    <property type="match status" value="1"/>
</dbReference>
<dbReference type="AlphaFoldDB" id="A0A1J5RG20"/>
<gene>
    <name evidence="2" type="primary">novR_3</name>
    <name evidence="2" type="ORF">GALL_232740</name>
</gene>
<dbReference type="Pfam" id="PF00596">
    <property type="entry name" value="Aldolase_II"/>
    <property type="match status" value="1"/>
</dbReference>
<organism evidence="2">
    <name type="scientific">mine drainage metagenome</name>
    <dbReference type="NCBI Taxonomy" id="410659"/>
    <lineage>
        <taxon>unclassified sequences</taxon>
        <taxon>metagenomes</taxon>
        <taxon>ecological metagenomes</taxon>
    </lineage>
</organism>
<dbReference type="PANTHER" id="PTHR10672">
    <property type="entry name" value="ADDUCIN"/>
    <property type="match status" value="1"/>
</dbReference>
<dbReference type="EC" id="4.1.-.-" evidence="2"/>
<dbReference type="InterPro" id="IPR001303">
    <property type="entry name" value="Aldolase_II/adducin_N"/>
</dbReference>
<name>A0A1J5RG20_9ZZZZ</name>
<evidence type="ECO:0000259" key="1">
    <source>
        <dbReference type="SMART" id="SM01007"/>
    </source>
</evidence>
<proteinExistence type="predicted"/>
<keyword evidence="2" id="KW-0456">Lyase</keyword>
<accession>A0A1J5RG20</accession>